<evidence type="ECO:0000256" key="1">
    <source>
        <dbReference type="ARBA" id="ARBA00004365"/>
    </source>
</evidence>
<reference evidence="6 7" key="1">
    <citation type="submission" date="2020-08" db="EMBL/GenBank/DDBJ databases">
        <title>A Genomic Blueprint of the Chicken Gut Microbiome.</title>
        <authorList>
            <person name="Gilroy R."/>
            <person name="Ravi A."/>
            <person name="Getino M."/>
            <person name="Pursley I."/>
            <person name="Horton D.L."/>
            <person name="Alikhan N.-F."/>
            <person name="Baker D."/>
            <person name="Gharbi K."/>
            <person name="Hall N."/>
            <person name="Watson M."/>
            <person name="Adriaenssens E.M."/>
            <person name="Foster-Nyarko E."/>
            <person name="Jarju S."/>
            <person name="Secka A."/>
            <person name="Antonio M."/>
            <person name="Oren A."/>
            <person name="Chaudhuri R."/>
            <person name="La Ragione R.M."/>
            <person name="Hildebrand F."/>
            <person name="Pallen M.J."/>
        </authorList>
    </citation>
    <scope>NUCLEOTIDE SEQUENCE [LARGE SCALE GENOMIC DNA]</scope>
    <source>
        <strain evidence="6 7">Sa3CVN1</strain>
    </source>
</reference>
<evidence type="ECO:0000256" key="3">
    <source>
        <dbReference type="ARBA" id="ARBA00023143"/>
    </source>
</evidence>
<dbReference type="Pfam" id="PF00669">
    <property type="entry name" value="Flagellin_N"/>
    <property type="match status" value="1"/>
</dbReference>
<feature type="domain" description="Flagellin N-terminal" evidence="4">
    <location>
        <begin position="5"/>
        <end position="138"/>
    </location>
</feature>
<name>A0ABR8PNV6_9CLOT</name>
<comment type="caution">
    <text evidence="6">The sequence shown here is derived from an EMBL/GenBank/DDBJ whole genome shotgun (WGS) entry which is preliminary data.</text>
</comment>
<gene>
    <name evidence="6" type="primary">flgL</name>
    <name evidence="6" type="ORF">H9661_00710</name>
</gene>
<evidence type="ECO:0000256" key="2">
    <source>
        <dbReference type="ARBA" id="ARBA00005709"/>
    </source>
</evidence>
<keyword evidence="7" id="KW-1185">Reference proteome</keyword>
<evidence type="ECO:0000259" key="4">
    <source>
        <dbReference type="Pfam" id="PF00669"/>
    </source>
</evidence>
<dbReference type="InterPro" id="IPR001029">
    <property type="entry name" value="Flagellin_N"/>
</dbReference>
<protein>
    <submittedName>
        <fullName evidence="6">Flagellar hook-associated protein FlgL</fullName>
    </submittedName>
</protein>
<dbReference type="InterPro" id="IPR046358">
    <property type="entry name" value="Flagellin_C"/>
</dbReference>
<proteinExistence type="inferred from homology"/>
<keyword evidence="6" id="KW-0966">Cell projection</keyword>
<dbReference type="RefSeq" id="WP_191767462.1">
    <property type="nucleotide sequence ID" value="NZ_JACSRA010000001.1"/>
</dbReference>
<dbReference type="Proteomes" id="UP000627781">
    <property type="component" value="Unassembled WGS sequence"/>
</dbReference>
<comment type="similarity">
    <text evidence="2">Belongs to the bacterial flagellin family.</text>
</comment>
<dbReference type="Pfam" id="PF00700">
    <property type="entry name" value="Flagellin_C"/>
    <property type="match status" value="1"/>
</dbReference>
<dbReference type="InterPro" id="IPR001492">
    <property type="entry name" value="Flagellin"/>
</dbReference>
<organism evidence="6 7">
    <name type="scientific">Clostridium cibarium</name>
    <dbReference type="NCBI Taxonomy" id="2762247"/>
    <lineage>
        <taxon>Bacteria</taxon>
        <taxon>Bacillati</taxon>
        <taxon>Bacillota</taxon>
        <taxon>Clostridia</taxon>
        <taxon>Eubacteriales</taxon>
        <taxon>Clostridiaceae</taxon>
        <taxon>Clostridium</taxon>
    </lineage>
</organism>
<keyword evidence="6" id="KW-0969">Cilium</keyword>
<dbReference type="EMBL" id="JACSRA010000001">
    <property type="protein sequence ID" value="MBD7909861.1"/>
    <property type="molecule type" value="Genomic_DNA"/>
</dbReference>
<dbReference type="PANTHER" id="PTHR42792">
    <property type="entry name" value="FLAGELLIN"/>
    <property type="match status" value="1"/>
</dbReference>
<dbReference type="PANTHER" id="PTHR42792:SF1">
    <property type="entry name" value="FLAGELLAR HOOK-ASSOCIATED PROTEIN 3"/>
    <property type="match status" value="1"/>
</dbReference>
<evidence type="ECO:0000313" key="6">
    <source>
        <dbReference type="EMBL" id="MBD7909861.1"/>
    </source>
</evidence>
<accession>A0ABR8PNV6</accession>
<feature type="domain" description="Flagellin C-terminal" evidence="5">
    <location>
        <begin position="248"/>
        <end position="330"/>
    </location>
</feature>
<keyword evidence="6" id="KW-0282">Flagellum</keyword>
<comment type="subcellular location">
    <subcellularLocation>
        <location evidence="1">Bacterial flagellum</location>
    </subcellularLocation>
</comment>
<dbReference type="PRINTS" id="PR00207">
    <property type="entry name" value="FLAGELLIN"/>
</dbReference>
<evidence type="ECO:0000259" key="5">
    <source>
        <dbReference type="Pfam" id="PF00700"/>
    </source>
</evidence>
<dbReference type="InterPro" id="IPR013384">
    <property type="entry name" value="Flagell_FlgL"/>
</dbReference>
<dbReference type="SUPFAM" id="SSF64518">
    <property type="entry name" value="Phase 1 flagellin"/>
    <property type="match status" value="1"/>
</dbReference>
<keyword evidence="3" id="KW-0975">Bacterial flagellum</keyword>
<dbReference type="Gene3D" id="1.20.1330.10">
    <property type="entry name" value="f41 fragment of flagellin, N-terminal domain"/>
    <property type="match status" value="1"/>
</dbReference>
<dbReference type="NCBIfam" id="TIGR02550">
    <property type="entry name" value="flagell_flgL"/>
    <property type="match status" value="1"/>
</dbReference>
<sequence>MRVTNRMMANNYLRDMGKNLKNLDTINNQLATGKAINKVSDDPFRAARSMQLTSDMNTNEQYNANIKDTINWLDTTDDSLFQVTNVLQRVRELMVSSGNAAYGSDQSKAINEEIKERVSELTQVLNTNFDGKYIFGGTKVSSKPVDAKKNDVTGNYDISIVDQEGTKLDLNSSDLYTQNKLDNINGTLSVEISQSVTMKYNVNAMEVLNFKNEKGQNVNVMNLLSDIQNNLVSNNSFDRSKVIGENLASIDDVLTNVLKLRSEVGAKQNRMESAQTKNEDENFNMTNILSKTEDIDVTEKTIQFSMAQTTYQAALQVSAQVLPKTILDYL</sequence>
<evidence type="ECO:0000313" key="7">
    <source>
        <dbReference type="Proteomes" id="UP000627781"/>
    </source>
</evidence>